<dbReference type="Proteomes" id="UP001519287">
    <property type="component" value="Unassembled WGS sequence"/>
</dbReference>
<keyword evidence="2" id="KW-0732">Signal</keyword>
<feature type="domain" description="SLH" evidence="3">
    <location>
        <begin position="145"/>
        <end position="207"/>
    </location>
</feature>
<dbReference type="EMBL" id="JAGGLB010000001">
    <property type="protein sequence ID" value="MBP1988805.1"/>
    <property type="molecule type" value="Genomic_DNA"/>
</dbReference>
<dbReference type="Pfam" id="PF00395">
    <property type="entry name" value="SLH"/>
    <property type="match status" value="3"/>
</dbReference>
<organism evidence="4 5">
    <name type="scientific">Paenibacillus eucommiae</name>
    <dbReference type="NCBI Taxonomy" id="1355755"/>
    <lineage>
        <taxon>Bacteria</taxon>
        <taxon>Bacillati</taxon>
        <taxon>Bacillota</taxon>
        <taxon>Bacilli</taxon>
        <taxon>Bacillales</taxon>
        <taxon>Paenibacillaceae</taxon>
        <taxon>Paenibacillus</taxon>
    </lineage>
</organism>
<proteinExistence type="predicted"/>
<feature type="domain" description="SLH" evidence="3">
    <location>
        <begin position="22"/>
        <end position="80"/>
    </location>
</feature>
<keyword evidence="5" id="KW-1185">Reference proteome</keyword>
<dbReference type="InterPro" id="IPR051465">
    <property type="entry name" value="Cell_Envelope_Struct_Comp"/>
</dbReference>
<dbReference type="PANTHER" id="PTHR43308">
    <property type="entry name" value="OUTER MEMBRANE PROTEIN ALPHA-RELATED"/>
    <property type="match status" value="1"/>
</dbReference>
<feature type="signal peptide" evidence="2">
    <location>
        <begin position="1"/>
        <end position="25"/>
    </location>
</feature>
<dbReference type="InterPro" id="IPR001119">
    <property type="entry name" value="SLH_dom"/>
</dbReference>
<gene>
    <name evidence="4" type="ORF">J2Z66_000400</name>
</gene>
<comment type="caution">
    <text evidence="4">The sequence shown here is derived from an EMBL/GenBank/DDBJ whole genome shotgun (WGS) entry which is preliminary data.</text>
</comment>
<accession>A0ABS4IMS8</accession>
<dbReference type="PROSITE" id="PS51272">
    <property type="entry name" value="SLH"/>
    <property type="match status" value="3"/>
</dbReference>
<feature type="region of interest" description="Disordered" evidence="1">
    <location>
        <begin position="414"/>
        <end position="469"/>
    </location>
</feature>
<protein>
    <recommendedName>
        <fullName evidence="3">SLH domain-containing protein</fullName>
    </recommendedName>
</protein>
<evidence type="ECO:0000256" key="1">
    <source>
        <dbReference type="SAM" id="MobiDB-lite"/>
    </source>
</evidence>
<feature type="domain" description="SLH" evidence="3">
    <location>
        <begin position="81"/>
        <end position="144"/>
    </location>
</feature>
<dbReference type="RefSeq" id="WP_209969234.1">
    <property type="nucleotide sequence ID" value="NZ_JAGGLB010000001.1"/>
</dbReference>
<sequence>MKKIKKSMVLSLALCMGLTSASAVAGAQETLPAWAEKQMQSWVASGLLQGDESGSLRPGASITRAEFIALVNRVFRFEAAAAQAFPDVEASKWYAVDIATAYHAGVIEGDDKGRMNPLSAITRQEAAVMLAKAFRLQSQNAGAYEAFSDAKDIAVWAQEAVSAMKEQSFVTGRENNSYAPKASITRAEAVVMMDNTIGKLIGKAGTYSDTVAGNMVIHTSGAKLEGAGVGKNLYLAPGIGSGDAALSHSKVAGNVYVQGGGDHSITIADSTIGGSLEIDKQSGDVRVVLQGTTVIPEIVVRSGGILVNEMDSQLANVVIEAGTDGKTFIVKGKIAHLTIASNVRLILDGAVIDKLDITAKAQGAQIELNASSSVTEVDVNAPVSITGKGVIKQAVISVNGVTVEQEPQKLQLKNGVKAKVAGTERTKDSATSGSNPGTGSNPGNPGNPGTDPGTNPGTNPDPVGSVKTYGKREVGVPGALQDYDRILSGEAVIDFRFTFQHSIFPVSEKVVTSAVDAQGKVWSATENQLKYYDPYGTNAEEVKVYETGTYFEGSIKALLIDGSYLWILTDQSVSRVKYM</sequence>
<evidence type="ECO:0000313" key="4">
    <source>
        <dbReference type="EMBL" id="MBP1988805.1"/>
    </source>
</evidence>
<evidence type="ECO:0000256" key="2">
    <source>
        <dbReference type="SAM" id="SignalP"/>
    </source>
</evidence>
<name>A0ABS4IMS8_9BACL</name>
<reference evidence="4 5" key="1">
    <citation type="submission" date="2021-03" db="EMBL/GenBank/DDBJ databases">
        <title>Genomic Encyclopedia of Type Strains, Phase IV (KMG-IV): sequencing the most valuable type-strain genomes for metagenomic binning, comparative biology and taxonomic classification.</title>
        <authorList>
            <person name="Goeker M."/>
        </authorList>
    </citation>
    <scope>NUCLEOTIDE SEQUENCE [LARGE SCALE GENOMIC DNA]</scope>
    <source>
        <strain evidence="4 5">DSM 26048</strain>
    </source>
</reference>
<dbReference type="PANTHER" id="PTHR43308:SF5">
    <property type="entry name" value="S-LAYER PROTEIN _ PEPTIDOGLYCAN ENDO-BETA-N-ACETYLGLUCOSAMINIDASE"/>
    <property type="match status" value="1"/>
</dbReference>
<feature type="compositionally biased region" description="Low complexity" evidence="1">
    <location>
        <begin position="431"/>
        <end position="462"/>
    </location>
</feature>
<feature type="chain" id="PRO_5046188945" description="SLH domain-containing protein" evidence="2">
    <location>
        <begin position="26"/>
        <end position="579"/>
    </location>
</feature>
<evidence type="ECO:0000259" key="3">
    <source>
        <dbReference type="PROSITE" id="PS51272"/>
    </source>
</evidence>
<evidence type="ECO:0000313" key="5">
    <source>
        <dbReference type="Proteomes" id="UP001519287"/>
    </source>
</evidence>